<dbReference type="NCBIfam" id="TIGR00621">
    <property type="entry name" value="ssb"/>
    <property type="match status" value="1"/>
</dbReference>
<dbReference type="Proteomes" id="UP000593892">
    <property type="component" value="Chromosome"/>
</dbReference>
<keyword evidence="1 2" id="KW-0238">DNA-binding</keyword>
<feature type="compositionally biased region" description="Low complexity" evidence="4">
    <location>
        <begin position="134"/>
        <end position="145"/>
    </location>
</feature>
<dbReference type="GO" id="GO:0009295">
    <property type="term" value="C:nucleoid"/>
    <property type="evidence" value="ECO:0007669"/>
    <property type="project" value="TreeGrafter"/>
</dbReference>
<comment type="caution">
    <text evidence="2">Lacks conserved residue(s) required for the propagation of feature annotation.</text>
</comment>
<dbReference type="SUPFAM" id="SSF50249">
    <property type="entry name" value="Nucleic acid-binding proteins"/>
    <property type="match status" value="1"/>
</dbReference>
<evidence type="ECO:0000256" key="1">
    <source>
        <dbReference type="ARBA" id="ARBA00023125"/>
    </source>
</evidence>
<accession>A0A7S7SJD5</accession>
<proteinExistence type="inferred from homology"/>
<protein>
    <recommendedName>
        <fullName evidence="2 3">Single-stranded DNA-binding protein</fullName>
        <shortName evidence="2">SSB</shortName>
    </recommendedName>
</protein>
<dbReference type="KEGG" id="pfer:IRI77_30770"/>
<evidence type="ECO:0000256" key="2">
    <source>
        <dbReference type="HAMAP-Rule" id="MF_00984"/>
    </source>
</evidence>
<keyword evidence="6" id="KW-1185">Reference proteome</keyword>
<evidence type="ECO:0000313" key="5">
    <source>
        <dbReference type="EMBL" id="QOY87114.1"/>
    </source>
</evidence>
<comment type="subunit">
    <text evidence="2">Homotetramer.</text>
</comment>
<dbReference type="AlphaFoldDB" id="A0A7S7SJD5"/>
<dbReference type="Pfam" id="PF00436">
    <property type="entry name" value="SSB"/>
    <property type="match status" value="1"/>
</dbReference>
<dbReference type="RefSeq" id="WP_194448783.1">
    <property type="nucleotide sequence ID" value="NZ_CP063849.1"/>
</dbReference>
<dbReference type="HAMAP" id="MF_00984">
    <property type="entry name" value="SSB"/>
    <property type="match status" value="1"/>
</dbReference>
<evidence type="ECO:0000256" key="4">
    <source>
        <dbReference type="SAM" id="MobiDB-lite"/>
    </source>
</evidence>
<reference evidence="5 6" key="1">
    <citation type="submission" date="2020-10" db="EMBL/GenBank/DDBJ databases">
        <title>Complete genome sequence of Paludibaculum fermentans P105T, a facultatively anaerobic acidobacterium capable of dissimilatory Fe(III) reduction.</title>
        <authorList>
            <person name="Dedysh S.N."/>
            <person name="Beletsky A.V."/>
            <person name="Kulichevskaya I.S."/>
            <person name="Mardanov A.V."/>
            <person name="Ravin N.V."/>
        </authorList>
    </citation>
    <scope>NUCLEOTIDE SEQUENCE [LARGE SCALE GENOMIC DNA]</scope>
    <source>
        <strain evidence="5 6">P105</strain>
    </source>
</reference>
<dbReference type="InterPro" id="IPR000424">
    <property type="entry name" value="Primosome_PriB/ssb"/>
</dbReference>
<dbReference type="PIRSF" id="PIRSF002070">
    <property type="entry name" value="SSB"/>
    <property type="match status" value="1"/>
</dbReference>
<feature type="region of interest" description="Disordered" evidence="4">
    <location>
        <begin position="108"/>
        <end position="160"/>
    </location>
</feature>
<dbReference type="Gene3D" id="2.40.50.140">
    <property type="entry name" value="Nucleic acid-binding proteins"/>
    <property type="match status" value="1"/>
</dbReference>
<dbReference type="InterPro" id="IPR011344">
    <property type="entry name" value="ssDNA-bd"/>
</dbReference>
<name>A0A7S7SJD5_PALFE</name>
<gene>
    <name evidence="5" type="ORF">IRI77_30770</name>
</gene>
<dbReference type="PANTHER" id="PTHR10302:SF0">
    <property type="entry name" value="SINGLE-STRANDED DNA-BINDING PROTEIN, MITOCHONDRIAL"/>
    <property type="match status" value="1"/>
</dbReference>
<dbReference type="PANTHER" id="PTHR10302">
    <property type="entry name" value="SINGLE-STRANDED DNA-BINDING PROTEIN"/>
    <property type="match status" value="1"/>
</dbReference>
<dbReference type="InterPro" id="IPR012340">
    <property type="entry name" value="NA-bd_OB-fold"/>
</dbReference>
<dbReference type="GO" id="GO:0003697">
    <property type="term" value="F:single-stranded DNA binding"/>
    <property type="evidence" value="ECO:0007669"/>
    <property type="project" value="UniProtKB-UniRule"/>
</dbReference>
<dbReference type="PROSITE" id="PS50935">
    <property type="entry name" value="SSB"/>
    <property type="match status" value="1"/>
</dbReference>
<evidence type="ECO:0000256" key="3">
    <source>
        <dbReference type="PIRNR" id="PIRNR002070"/>
    </source>
</evidence>
<dbReference type="EMBL" id="CP063849">
    <property type="protein sequence ID" value="QOY87114.1"/>
    <property type="molecule type" value="Genomic_DNA"/>
</dbReference>
<evidence type="ECO:0000313" key="6">
    <source>
        <dbReference type="Proteomes" id="UP000593892"/>
    </source>
</evidence>
<dbReference type="GO" id="GO:0006260">
    <property type="term" value="P:DNA replication"/>
    <property type="evidence" value="ECO:0007669"/>
    <property type="project" value="InterPro"/>
</dbReference>
<sequence length="160" mass="17600">MASRSVNKVILIGHLGKDAETRFTTSGVSMSRFTLATNRRVKDNQTGEWKDETDWHNVVAWRQENLAQYLTKGKQIYVEGRLQTRSYEDKDGVKKYSTEVVAEEIFLLGGRGEGPSGGDSWSDAPAQRGPVSQPRPRTAPAAAPASEPDFGGISDDDVPF</sequence>
<dbReference type="CDD" id="cd04496">
    <property type="entry name" value="SSB_OBF"/>
    <property type="match status" value="1"/>
</dbReference>
<organism evidence="5 6">
    <name type="scientific">Paludibaculum fermentans</name>
    <dbReference type="NCBI Taxonomy" id="1473598"/>
    <lineage>
        <taxon>Bacteria</taxon>
        <taxon>Pseudomonadati</taxon>
        <taxon>Acidobacteriota</taxon>
        <taxon>Terriglobia</taxon>
        <taxon>Bryobacterales</taxon>
        <taxon>Bryobacteraceae</taxon>
        <taxon>Paludibaculum</taxon>
    </lineage>
</organism>